<keyword evidence="2" id="KW-1185">Reference proteome</keyword>
<gene>
    <name evidence="1" type="ORF">ElyMa_002564400</name>
</gene>
<dbReference type="Proteomes" id="UP000762676">
    <property type="component" value="Unassembled WGS sequence"/>
</dbReference>
<reference evidence="1 2" key="1">
    <citation type="journal article" date="2021" name="Elife">
        <title>Chloroplast acquisition without the gene transfer in kleptoplastic sea slugs, Plakobranchus ocellatus.</title>
        <authorList>
            <person name="Maeda T."/>
            <person name="Takahashi S."/>
            <person name="Yoshida T."/>
            <person name="Shimamura S."/>
            <person name="Takaki Y."/>
            <person name="Nagai Y."/>
            <person name="Toyoda A."/>
            <person name="Suzuki Y."/>
            <person name="Arimoto A."/>
            <person name="Ishii H."/>
            <person name="Satoh N."/>
            <person name="Nishiyama T."/>
            <person name="Hasebe M."/>
            <person name="Maruyama T."/>
            <person name="Minagawa J."/>
            <person name="Obokata J."/>
            <person name="Shigenobu S."/>
        </authorList>
    </citation>
    <scope>NUCLEOTIDE SEQUENCE [LARGE SCALE GENOMIC DNA]</scope>
</reference>
<sequence>MAIQDAFYNAITEDRNSTVVNTSESIALAKIKTALSGRYDTDAVFGSTGEQRDPIIIHHTLNIFIYLLYQRFDPRKIPENRKAFYHETIDFLEDVAKGKITLDVQKAEQTETEIAYKKMDIKDYNL</sequence>
<organism evidence="1 2">
    <name type="scientific">Elysia marginata</name>
    <dbReference type="NCBI Taxonomy" id="1093978"/>
    <lineage>
        <taxon>Eukaryota</taxon>
        <taxon>Metazoa</taxon>
        <taxon>Spiralia</taxon>
        <taxon>Lophotrochozoa</taxon>
        <taxon>Mollusca</taxon>
        <taxon>Gastropoda</taxon>
        <taxon>Heterobranchia</taxon>
        <taxon>Euthyneura</taxon>
        <taxon>Panpulmonata</taxon>
        <taxon>Sacoglossa</taxon>
        <taxon>Placobranchoidea</taxon>
        <taxon>Plakobranchidae</taxon>
        <taxon>Elysia</taxon>
    </lineage>
</organism>
<name>A0AAV4GWJ4_9GAST</name>
<dbReference type="InterPro" id="IPR009752">
    <property type="entry name" value="Phage_Mu_GpJ"/>
</dbReference>
<dbReference type="EMBL" id="BMAT01005280">
    <property type="protein sequence ID" value="GFR90293.1"/>
    <property type="molecule type" value="Genomic_DNA"/>
</dbReference>
<protein>
    <submittedName>
        <fullName evidence="1">Mu-like prophage protein gp36</fullName>
    </submittedName>
</protein>
<evidence type="ECO:0000313" key="1">
    <source>
        <dbReference type="EMBL" id="GFR90293.1"/>
    </source>
</evidence>
<dbReference type="AlphaFoldDB" id="A0AAV4GWJ4"/>
<comment type="caution">
    <text evidence="1">The sequence shown here is derived from an EMBL/GenBank/DDBJ whole genome shotgun (WGS) entry which is preliminary data.</text>
</comment>
<accession>A0AAV4GWJ4</accession>
<dbReference type="Pfam" id="PF07030">
    <property type="entry name" value="Phage_Mu_Gp36"/>
    <property type="match status" value="1"/>
</dbReference>
<evidence type="ECO:0000313" key="2">
    <source>
        <dbReference type="Proteomes" id="UP000762676"/>
    </source>
</evidence>
<proteinExistence type="predicted"/>